<evidence type="ECO:0000256" key="8">
    <source>
        <dbReference type="ARBA" id="ARBA00037993"/>
    </source>
</evidence>
<keyword evidence="13" id="KW-1185">Reference proteome</keyword>
<feature type="binding site" evidence="11">
    <location>
        <position position="205"/>
    </location>
    <ligand>
        <name>Zn(2+)</name>
        <dbReference type="ChEBI" id="CHEBI:29105"/>
    </ligand>
</feature>
<dbReference type="PANTHER" id="PTHR42914:SF1">
    <property type="entry name" value="7-CYANO-7-DEAZAGUANINE SYNTHASE"/>
    <property type="match status" value="1"/>
</dbReference>
<comment type="similarity">
    <text evidence="8 11">Belongs to the QueC family.</text>
</comment>
<dbReference type="GO" id="GO:0008616">
    <property type="term" value="P:tRNA queuosine(34) biosynthetic process"/>
    <property type="evidence" value="ECO:0007669"/>
    <property type="project" value="UniProtKB-UniRule"/>
</dbReference>
<dbReference type="Gene3D" id="3.40.50.620">
    <property type="entry name" value="HUPs"/>
    <property type="match status" value="1"/>
</dbReference>
<dbReference type="CDD" id="cd01995">
    <property type="entry name" value="QueC-like"/>
    <property type="match status" value="1"/>
</dbReference>
<reference evidence="13" key="1">
    <citation type="submission" date="2016-10" db="EMBL/GenBank/DDBJ databases">
        <authorList>
            <person name="Varghese N."/>
            <person name="Submissions S."/>
        </authorList>
    </citation>
    <scope>NUCLEOTIDE SEQUENCE [LARGE SCALE GENOMIC DNA]</scope>
    <source>
        <strain evidence="13">JCM 2783</strain>
    </source>
</reference>
<evidence type="ECO:0000313" key="12">
    <source>
        <dbReference type="EMBL" id="SFD66570.1"/>
    </source>
</evidence>
<dbReference type="InterPro" id="IPR018317">
    <property type="entry name" value="QueC"/>
</dbReference>
<evidence type="ECO:0000256" key="11">
    <source>
        <dbReference type="HAMAP-Rule" id="MF_01633"/>
    </source>
</evidence>
<feature type="binding site" evidence="11">
    <location>
        <position position="208"/>
    </location>
    <ligand>
        <name>Zn(2+)</name>
        <dbReference type="ChEBI" id="CHEBI:29105"/>
    </ligand>
</feature>
<dbReference type="PIRSF" id="PIRSF006293">
    <property type="entry name" value="ExsB"/>
    <property type="match status" value="1"/>
</dbReference>
<organism evidence="12 13">
    <name type="scientific">Pseudomonas straminea</name>
    <dbReference type="NCBI Taxonomy" id="47882"/>
    <lineage>
        <taxon>Bacteria</taxon>
        <taxon>Pseudomonadati</taxon>
        <taxon>Pseudomonadota</taxon>
        <taxon>Gammaproteobacteria</taxon>
        <taxon>Pseudomonadales</taxon>
        <taxon>Pseudomonadaceae</taxon>
        <taxon>Phytopseudomonas</taxon>
    </lineage>
</organism>
<protein>
    <recommendedName>
        <fullName evidence="9 11">7-cyano-7-deazaguanine synthase</fullName>
        <ecNumber evidence="9 11">6.3.4.20</ecNumber>
    </recommendedName>
    <alternativeName>
        <fullName evidence="11">7-cyano-7-carbaguanine synthase</fullName>
    </alternativeName>
    <alternativeName>
        <fullName evidence="11">PreQ(0) synthase</fullName>
    </alternativeName>
    <alternativeName>
        <fullName evidence="11">Queuosine biosynthesis protein QueC</fullName>
    </alternativeName>
</protein>
<keyword evidence="6 11" id="KW-0862">Zinc</keyword>
<evidence type="ECO:0000256" key="2">
    <source>
        <dbReference type="ARBA" id="ARBA00022598"/>
    </source>
</evidence>
<comment type="catalytic activity">
    <reaction evidence="10 11">
        <text>7-carboxy-7-carbaguanine + NH4(+) + 2 ATP = 7-cyano-7-carbaguanine + 2 AMP + 2 diphosphate + 2 H(+)</text>
        <dbReference type="Rhea" id="RHEA:27982"/>
        <dbReference type="ChEBI" id="CHEBI:15378"/>
        <dbReference type="ChEBI" id="CHEBI:28938"/>
        <dbReference type="ChEBI" id="CHEBI:30616"/>
        <dbReference type="ChEBI" id="CHEBI:33019"/>
        <dbReference type="ChEBI" id="CHEBI:45075"/>
        <dbReference type="ChEBI" id="CHEBI:61036"/>
        <dbReference type="ChEBI" id="CHEBI:456215"/>
        <dbReference type="EC" id="6.3.4.20"/>
    </reaction>
</comment>
<dbReference type="GO" id="GO:0005524">
    <property type="term" value="F:ATP binding"/>
    <property type="evidence" value="ECO:0007669"/>
    <property type="project" value="UniProtKB-UniRule"/>
</dbReference>
<dbReference type="GO" id="GO:0016879">
    <property type="term" value="F:ligase activity, forming carbon-nitrogen bonds"/>
    <property type="evidence" value="ECO:0007669"/>
    <property type="project" value="UniProtKB-UniRule"/>
</dbReference>
<keyword evidence="7 11" id="KW-0067">ATP-binding</keyword>
<dbReference type="UniPathway" id="UPA00391"/>
<keyword evidence="2 11" id="KW-0436">Ligase</keyword>
<accession>A0A1I1UF38</accession>
<evidence type="ECO:0000256" key="1">
    <source>
        <dbReference type="ARBA" id="ARBA00005061"/>
    </source>
</evidence>
<dbReference type="AlphaFoldDB" id="A0A1I1UF38"/>
<comment type="pathway">
    <text evidence="1 11">Purine metabolism; 7-cyano-7-deazaguanine biosynthesis.</text>
</comment>
<keyword evidence="4 11" id="KW-0547">Nucleotide-binding</keyword>
<comment type="cofactor">
    <cofactor evidence="11">
        <name>Zn(2+)</name>
        <dbReference type="ChEBI" id="CHEBI:29105"/>
    </cofactor>
    <text evidence="11">Binds 1 zinc ion per subunit.</text>
</comment>
<keyword evidence="3 11" id="KW-0479">Metal-binding</keyword>
<proteinExistence type="inferred from homology"/>
<dbReference type="SUPFAM" id="SSF52402">
    <property type="entry name" value="Adenine nucleotide alpha hydrolases-like"/>
    <property type="match status" value="1"/>
</dbReference>
<dbReference type="EC" id="6.3.4.20" evidence="9 11"/>
<evidence type="ECO:0000256" key="6">
    <source>
        <dbReference type="ARBA" id="ARBA00022833"/>
    </source>
</evidence>
<dbReference type="NCBIfam" id="TIGR00364">
    <property type="entry name" value="7-cyano-7-deazaguanine synthase QueC"/>
    <property type="match status" value="1"/>
</dbReference>
<feature type="binding site" evidence="11">
    <location>
        <position position="195"/>
    </location>
    <ligand>
        <name>Zn(2+)</name>
        <dbReference type="ChEBI" id="CHEBI:29105"/>
    </ligand>
</feature>
<dbReference type="Proteomes" id="UP000243950">
    <property type="component" value="Unassembled WGS sequence"/>
</dbReference>
<dbReference type="FunFam" id="3.40.50.620:FF:000131">
    <property type="entry name" value="7-cyano-7-deazaguanine synthase"/>
    <property type="match status" value="1"/>
</dbReference>
<evidence type="ECO:0000313" key="13">
    <source>
        <dbReference type="Proteomes" id="UP000243950"/>
    </source>
</evidence>
<evidence type="ECO:0000256" key="4">
    <source>
        <dbReference type="ARBA" id="ARBA00022741"/>
    </source>
</evidence>
<dbReference type="HAMAP" id="MF_01633">
    <property type="entry name" value="QueC"/>
    <property type="match status" value="1"/>
</dbReference>
<dbReference type="GO" id="GO:0008270">
    <property type="term" value="F:zinc ion binding"/>
    <property type="evidence" value="ECO:0007669"/>
    <property type="project" value="UniProtKB-UniRule"/>
</dbReference>
<dbReference type="EMBL" id="FOMO01000003">
    <property type="protein sequence ID" value="SFD66570.1"/>
    <property type="molecule type" value="Genomic_DNA"/>
</dbReference>
<keyword evidence="5 11" id="KW-0671">Queuosine biosynthesis</keyword>
<sequence length="230" mass="24647">MSRGIDMSDKKAVILLSGGLDSATVVAMAREQGYSCYSMSFDYGQRHRSELQAAERVARQLGVVEHKVIGINLDGIGGSALTDASIEVPQSPTTGIPVTYVPARNTVFLSLALGWAEVLEAQDIFIGVNAVDYSGYPDCRPEFVSAFEHMANLATKMGVEGRRVRIQAPLQMLSKAEIVQAGSRLGVDYGLTVSCYLADVDGRACGKCDSCRLRAAGFVAAGMPDPTRYQ</sequence>
<feature type="binding site" evidence="11">
    <location>
        <position position="211"/>
    </location>
    <ligand>
        <name>Zn(2+)</name>
        <dbReference type="ChEBI" id="CHEBI:29105"/>
    </ligand>
</feature>
<evidence type="ECO:0000256" key="3">
    <source>
        <dbReference type="ARBA" id="ARBA00022723"/>
    </source>
</evidence>
<name>A0A1I1UF38_PSEOC</name>
<dbReference type="InterPro" id="IPR014729">
    <property type="entry name" value="Rossmann-like_a/b/a_fold"/>
</dbReference>
<dbReference type="Pfam" id="PF06508">
    <property type="entry name" value="QueC"/>
    <property type="match status" value="1"/>
</dbReference>
<dbReference type="PANTHER" id="PTHR42914">
    <property type="entry name" value="7-CYANO-7-DEAZAGUANINE SYNTHASE"/>
    <property type="match status" value="1"/>
</dbReference>
<comment type="function">
    <text evidence="11">Catalyzes the ATP-dependent conversion of 7-carboxy-7-deazaguanine (CDG) to 7-cyano-7-deazaguanine (preQ(0)).</text>
</comment>
<gene>
    <name evidence="11" type="primary">queC</name>
    <name evidence="12" type="ORF">SAMN05216372_103111</name>
</gene>
<evidence type="ECO:0000256" key="9">
    <source>
        <dbReference type="ARBA" id="ARBA00039149"/>
    </source>
</evidence>
<feature type="binding site" evidence="11">
    <location>
        <begin position="16"/>
        <end position="26"/>
    </location>
    <ligand>
        <name>ATP</name>
        <dbReference type="ChEBI" id="CHEBI:30616"/>
    </ligand>
</feature>
<evidence type="ECO:0000256" key="7">
    <source>
        <dbReference type="ARBA" id="ARBA00022840"/>
    </source>
</evidence>
<evidence type="ECO:0000256" key="10">
    <source>
        <dbReference type="ARBA" id="ARBA00047890"/>
    </source>
</evidence>
<evidence type="ECO:0000256" key="5">
    <source>
        <dbReference type="ARBA" id="ARBA00022785"/>
    </source>
</evidence>